<dbReference type="EMBL" id="JAGHQM010000087">
    <property type="protein sequence ID" value="KAH0565507.1"/>
    <property type="molecule type" value="Genomic_DNA"/>
</dbReference>
<dbReference type="GO" id="GO:0004672">
    <property type="term" value="F:protein kinase activity"/>
    <property type="evidence" value="ECO:0007669"/>
    <property type="project" value="InterPro"/>
</dbReference>
<feature type="domain" description="Protein kinase" evidence="1">
    <location>
        <begin position="148"/>
        <end position="505"/>
    </location>
</feature>
<dbReference type="GO" id="GO:0005524">
    <property type="term" value="F:ATP binding"/>
    <property type="evidence" value="ECO:0007669"/>
    <property type="project" value="InterPro"/>
</dbReference>
<evidence type="ECO:0000259" key="1">
    <source>
        <dbReference type="PROSITE" id="PS50011"/>
    </source>
</evidence>
<sequence length="517" mass="58348">MASVGTTLAIPSLVDLTIGCVHSIISKIQTYHHTKELYKDHLEIHDIQAGQLVICLQFVRDATPSLTQDLNAHLLKTLSRLNRSLEATHATLDRGIDKEGNVRRLWYVTLGGSALKRDLDEVEKDQVLFQRAVQLAALYGGPRVAPYLTEDRLRGNSALARVQRLREAIQSRLNNDTKAPEMLLDRRDIPDGKRKRLPYSEAQLVMSGVSEFPTALIESRSQNTPDMKKIRDIALILGGTDVSMAMIRCRGFIPVPDTNRYELLFPLPQNPVRPRTLRELLLSPDNNAGVRFSLNSRVKLAQRLATAVLFIHTAKLVHKNIRPENIIILETASASAPDGSDGERALDIGDSFLMGFDFARKEDETSTRVGDNEWYRNIYRHPQRQGVHPEVDFNMLHDIYSLGVVLLEIALWRSFVLIEKDVYGGLKYAGNREACRFFDRNTGKLKNPYEIWELFIRRSETVVAPALGYKYRDTILMCLRCLDGGFGDPAELADQDGVLMGLAYIERVLMTLDEIAV</sequence>
<dbReference type="Proteomes" id="UP000750711">
    <property type="component" value="Unassembled WGS sequence"/>
</dbReference>
<evidence type="ECO:0000313" key="3">
    <source>
        <dbReference type="Proteomes" id="UP000750711"/>
    </source>
</evidence>
<dbReference type="PANTHER" id="PTHR37542">
    <property type="entry name" value="HELO DOMAIN-CONTAINING PROTEIN-RELATED"/>
    <property type="match status" value="1"/>
</dbReference>
<dbReference type="PROSITE" id="PS50011">
    <property type="entry name" value="PROTEIN_KINASE_DOM"/>
    <property type="match status" value="1"/>
</dbReference>
<keyword evidence="3" id="KW-1185">Reference proteome</keyword>
<dbReference type="Gene3D" id="1.10.510.10">
    <property type="entry name" value="Transferase(Phosphotransferase) domain 1"/>
    <property type="match status" value="1"/>
</dbReference>
<proteinExistence type="predicted"/>
<dbReference type="InterPro" id="IPR011009">
    <property type="entry name" value="Kinase-like_dom_sf"/>
</dbReference>
<protein>
    <recommendedName>
        <fullName evidence="1">Protein kinase domain-containing protein</fullName>
    </recommendedName>
</protein>
<dbReference type="SUPFAM" id="SSF56112">
    <property type="entry name" value="Protein kinase-like (PK-like)"/>
    <property type="match status" value="1"/>
</dbReference>
<organism evidence="2 3">
    <name type="scientific">Trichoglossum hirsutum</name>
    <dbReference type="NCBI Taxonomy" id="265104"/>
    <lineage>
        <taxon>Eukaryota</taxon>
        <taxon>Fungi</taxon>
        <taxon>Dikarya</taxon>
        <taxon>Ascomycota</taxon>
        <taxon>Pezizomycotina</taxon>
        <taxon>Geoglossomycetes</taxon>
        <taxon>Geoglossales</taxon>
        <taxon>Geoglossaceae</taxon>
        <taxon>Trichoglossum</taxon>
    </lineage>
</organism>
<gene>
    <name evidence="2" type="ORF">GP486_001101</name>
</gene>
<dbReference type="PANTHER" id="PTHR37542:SF3">
    <property type="entry name" value="PRION-INHIBITION AND PROPAGATION HELO DOMAIN-CONTAINING PROTEIN"/>
    <property type="match status" value="1"/>
</dbReference>
<dbReference type="AlphaFoldDB" id="A0A9P8LHB4"/>
<dbReference type="InterPro" id="IPR000719">
    <property type="entry name" value="Prot_kinase_dom"/>
</dbReference>
<reference evidence="2" key="1">
    <citation type="submission" date="2021-03" db="EMBL/GenBank/DDBJ databases">
        <title>Comparative genomics and phylogenomic investigation of the class Geoglossomycetes provide insights into ecological specialization and systematics.</title>
        <authorList>
            <person name="Melie T."/>
            <person name="Pirro S."/>
            <person name="Miller A.N."/>
            <person name="Quandt A."/>
        </authorList>
    </citation>
    <scope>NUCLEOTIDE SEQUENCE</scope>
    <source>
        <strain evidence="2">CAQ_001_2017</strain>
    </source>
</reference>
<evidence type="ECO:0000313" key="2">
    <source>
        <dbReference type="EMBL" id="KAH0565507.1"/>
    </source>
</evidence>
<name>A0A9P8LHB4_9PEZI</name>
<comment type="caution">
    <text evidence="2">The sequence shown here is derived from an EMBL/GenBank/DDBJ whole genome shotgun (WGS) entry which is preliminary data.</text>
</comment>
<accession>A0A9P8LHB4</accession>